<dbReference type="AlphaFoldDB" id="A0A1V2ZVZ7"/>
<comment type="function">
    <text evidence="4 6">This protein binds to the 23S rRNA, and is important in its secondary structure. It is located near the subunit interface in the base of the L7/L12 stalk, and near the tRNA binding site of the peptidyltransferase center.</text>
</comment>
<dbReference type="STRING" id="252474.B1A74_11685"/>
<dbReference type="PROSITE" id="PS00525">
    <property type="entry name" value="RIBOSOMAL_L6_1"/>
    <property type="match status" value="1"/>
</dbReference>
<dbReference type="Proteomes" id="UP000189177">
    <property type="component" value="Unassembled WGS sequence"/>
</dbReference>
<evidence type="ECO:0000256" key="6">
    <source>
        <dbReference type="RuleBase" id="RU003870"/>
    </source>
</evidence>
<evidence type="ECO:0000313" key="10">
    <source>
        <dbReference type="Proteomes" id="UP000189177"/>
    </source>
</evidence>
<dbReference type="GO" id="GO:0022625">
    <property type="term" value="C:cytosolic large ribosomal subunit"/>
    <property type="evidence" value="ECO:0007669"/>
    <property type="project" value="UniProtKB-UniRule"/>
</dbReference>
<dbReference type="Pfam" id="PF00347">
    <property type="entry name" value="Ribosomal_L6"/>
    <property type="match status" value="2"/>
</dbReference>
<accession>A0A1V2ZVZ7</accession>
<dbReference type="PIRSF" id="PIRSF002162">
    <property type="entry name" value="Ribosomal_L6"/>
    <property type="match status" value="1"/>
</dbReference>
<feature type="domain" description="Large ribosomal subunit protein uL6 alpha-beta" evidence="8">
    <location>
        <begin position="89"/>
        <end position="163"/>
    </location>
</feature>
<feature type="region of interest" description="Disordered" evidence="7">
    <location>
        <begin position="151"/>
        <end position="176"/>
    </location>
</feature>
<dbReference type="FunFam" id="3.90.930.12:FF:000001">
    <property type="entry name" value="50S ribosomal protein L6"/>
    <property type="match status" value="1"/>
</dbReference>
<organism evidence="9 10">
    <name type="scientific">Thioalkalivibrio halophilus</name>
    <dbReference type="NCBI Taxonomy" id="252474"/>
    <lineage>
        <taxon>Bacteria</taxon>
        <taxon>Pseudomonadati</taxon>
        <taxon>Pseudomonadota</taxon>
        <taxon>Gammaproteobacteria</taxon>
        <taxon>Chromatiales</taxon>
        <taxon>Ectothiorhodospiraceae</taxon>
        <taxon>Thioalkalivibrio</taxon>
    </lineage>
</organism>
<dbReference type="PANTHER" id="PTHR11655">
    <property type="entry name" value="60S/50S RIBOSOMAL PROTEIN L6/L9"/>
    <property type="match status" value="1"/>
</dbReference>
<dbReference type="OrthoDB" id="9805007at2"/>
<feature type="domain" description="Large ribosomal subunit protein uL6 alpha-beta" evidence="8">
    <location>
        <begin position="12"/>
        <end position="81"/>
    </location>
</feature>
<keyword evidence="4 6" id="KW-0699">rRNA-binding</keyword>
<dbReference type="HAMAP" id="MF_01365_B">
    <property type="entry name" value="Ribosomal_uL6_B"/>
    <property type="match status" value="1"/>
</dbReference>
<sequence>MSRIANLPLELPNGVSLDQQGDRITVKGPKGEISLSVPETVLVSVEDNTVSVQPSEKAKTYAMAGTIRSLLGNHVHGVSQGFEIVLELVGVGYRAQVQGKNLNLTLGFSHPIDFTIPEGVTVEARSPTEIAVQGHDRQSVGQVAADIRALRPPEPYKGKGVKYKDERIQRKEAKKK</sequence>
<gene>
    <name evidence="4" type="primary">rplF</name>
    <name evidence="9" type="ORF">B1A74_11685</name>
</gene>
<name>A0A1V2ZVZ7_9GAMM</name>
<dbReference type="Gene3D" id="3.90.930.12">
    <property type="entry name" value="Ribosomal protein L6, alpha-beta domain"/>
    <property type="match status" value="2"/>
</dbReference>
<dbReference type="InterPro" id="IPR020040">
    <property type="entry name" value="Ribosomal_uL6_a/b-dom"/>
</dbReference>
<evidence type="ECO:0000256" key="7">
    <source>
        <dbReference type="SAM" id="MobiDB-lite"/>
    </source>
</evidence>
<dbReference type="GO" id="GO:0019843">
    <property type="term" value="F:rRNA binding"/>
    <property type="evidence" value="ECO:0007669"/>
    <property type="project" value="UniProtKB-UniRule"/>
</dbReference>
<dbReference type="NCBIfam" id="TIGR03654">
    <property type="entry name" value="L6_bact"/>
    <property type="match status" value="1"/>
</dbReference>
<dbReference type="GO" id="GO:0002181">
    <property type="term" value="P:cytoplasmic translation"/>
    <property type="evidence" value="ECO:0007669"/>
    <property type="project" value="TreeGrafter"/>
</dbReference>
<dbReference type="SUPFAM" id="SSF56053">
    <property type="entry name" value="Ribosomal protein L6"/>
    <property type="match status" value="2"/>
</dbReference>
<comment type="subunit">
    <text evidence="4">Part of the 50S ribosomal subunit.</text>
</comment>
<keyword evidence="2 4" id="KW-0689">Ribosomal protein</keyword>
<protein>
    <recommendedName>
        <fullName evidence="4">Large ribosomal subunit protein uL6</fullName>
    </recommendedName>
</protein>
<evidence type="ECO:0000256" key="4">
    <source>
        <dbReference type="HAMAP-Rule" id="MF_01365"/>
    </source>
</evidence>
<comment type="caution">
    <text evidence="9">The sequence shown here is derived from an EMBL/GenBank/DDBJ whole genome shotgun (WGS) entry which is preliminary data.</text>
</comment>
<dbReference type="InterPro" id="IPR000702">
    <property type="entry name" value="Ribosomal_uL6-like"/>
</dbReference>
<reference evidence="9 10" key="1">
    <citation type="submission" date="2017-02" db="EMBL/GenBank/DDBJ databases">
        <title>Genomic diversity within the haloalkaliphilic genus Thioalkalivibrio.</title>
        <authorList>
            <person name="Ahn A.-C."/>
            <person name="Meier-Kolthoff J."/>
            <person name="Overmars L."/>
            <person name="Richter M."/>
            <person name="Woyke T."/>
            <person name="Sorokin D.Y."/>
            <person name="Muyzer G."/>
        </authorList>
    </citation>
    <scope>NUCLEOTIDE SEQUENCE [LARGE SCALE GENOMIC DNA]</scope>
    <source>
        <strain evidence="9 10">HL17</strain>
    </source>
</reference>
<comment type="similarity">
    <text evidence="1 4 5">Belongs to the universal ribosomal protein uL6 family.</text>
</comment>
<dbReference type="PANTHER" id="PTHR11655:SF14">
    <property type="entry name" value="LARGE RIBOSOMAL SUBUNIT PROTEIN UL6M"/>
    <property type="match status" value="1"/>
</dbReference>
<dbReference type="InterPro" id="IPR002358">
    <property type="entry name" value="Ribosomal_uL6_CS"/>
</dbReference>
<keyword evidence="10" id="KW-1185">Reference proteome</keyword>
<evidence type="ECO:0000256" key="1">
    <source>
        <dbReference type="ARBA" id="ARBA00009356"/>
    </source>
</evidence>
<evidence type="ECO:0000256" key="5">
    <source>
        <dbReference type="RuleBase" id="RU003869"/>
    </source>
</evidence>
<proteinExistence type="inferred from homology"/>
<evidence type="ECO:0000256" key="2">
    <source>
        <dbReference type="ARBA" id="ARBA00022980"/>
    </source>
</evidence>
<dbReference type="GO" id="GO:0003735">
    <property type="term" value="F:structural constituent of ribosome"/>
    <property type="evidence" value="ECO:0007669"/>
    <property type="project" value="UniProtKB-UniRule"/>
</dbReference>
<keyword evidence="3 4" id="KW-0687">Ribonucleoprotein</keyword>
<evidence type="ECO:0000256" key="3">
    <source>
        <dbReference type="ARBA" id="ARBA00023274"/>
    </source>
</evidence>
<dbReference type="InterPro" id="IPR036789">
    <property type="entry name" value="Ribosomal_uL6-like_a/b-dom_sf"/>
</dbReference>
<evidence type="ECO:0000259" key="8">
    <source>
        <dbReference type="Pfam" id="PF00347"/>
    </source>
</evidence>
<dbReference type="PRINTS" id="PR00059">
    <property type="entry name" value="RIBOSOMALL6"/>
</dbReference>
<evidence type="ECO:0000313" key="9">
    <source>
        <dbReference type="EMBL" id="OOC09300.1"/>
    </source>
</evidence>
<dbReference type="RefSeq" id="WP_018946628.1">
    <property type="nucleotide sequence ID" value="NZ_MUZR01000053.1"/>
</dbReference>
<dbReference type="InterPro" id="IPR019906">
    <property type="entry name" value="Ribosomal_uL6_bac-type"/>
</dbReference>
<keyword evidence="4 6" id="KW-0694">RNA-binding</keyword>
<dbReference type="EMBL" id="MUZR01000053">
    <property type="protein sequence ID" value="OOC09300.1"/>
    <property type="molecule type" value="Genomic_DNA"/>
</dbReference>